<dbReference type="Pfam" id="PF01929">
    <property type="entry name" value="Ribosomal_L14e"/>
    <property type="match status" value="1"/>
</dbReference>
<comment type="similarity">
    <text evidence="1">Belongs to the eukaryotic ribosomal protein eL14 family.</text>
</comment>
<evidence type="ECO:0000313" key="9">
    <source>
        <dbReference type="Proteomes" id="UP001075354"/>
    </source>
</evidence>
<keyword evidence="9" id="KW-1185">Reference proteome</keyword>
<gene>
    <name evidence="8" type="ORF">ONE63_010033</name>
</gene>
<evidence type="ECO:0000256" key="4">
    <source>
        <dbReference type="ARBA" id="ARBA00035215"/>
    </source>
</evidence>
<dbReference type="PANTHER" id="PTHR11127:SF2">
    <property type="entry name" value="LARGE RIBOSOMAL SUBUNIT PROTEIN EL14"/>
    <property type="match status" value="1"/>
</dbReference>
<dbReference type="InterPro" id="IPR039660">
    <property type="entry name" value="Ribosomal_eL14"/>
</dbReference>
<dbReference type="Gene3D" id="2.30.30.30">
    <property type="match status" value="1"/>
</dbReference>
<organism evidence="8 9">
    <name type="scientific">Megalurothrips usitatus</name>
    <name type="common">bean blossom thrips</name>
    <dbReference type="NCBI Taxonomy" id="439358"/>
    <lineage>
        <taxon>Eukaryota</taxon>
        <taxon>Metazoa</taxon>
        <taxon>Ecdysozoa</taxon>
        <taxon>Arthropoda</taxon>
        <taxon>Hexapoda</taxon>
        <taxon>Insecta</taxon>
        <taxon>Pterygota</taxon>
        <taxon>Neoptera</taxon>
        <taxon>Paraneoptera</taxon>
        <taxon>Thysanoptera</taxon>
        <taxon>Terebrantia</taxon>
        <taxon>Thripoidea</taxon>
        <taxon>Thripidae</taxon>
        <taxon>Megalurothrips</taxon>
    </lineage>
</organism>
<evidence type="ECO:0000313" key="8">
    <source>
        <dbReference type="EMBL" id="KAJ1525202.1"/>
    </source>
</evidence>
<dbReference type="InterPro" id="IPR008991">
    <property type="entry name" value="Translation_prot_SH3-like_sf"/>
</dbReference>
<evidence type="ECO:0000256" key="5">
    <source>
        <dbReference type="ARBA" id="ARBA00035318"/>
    </source>
</evidence>
<evidence type="ECO:0000256" key="2">
    <source>
        <dbReference type="ARBA" id="ARBA00022980"/>
    </source>
</evidence>
<feature type="region of interest" description="Disordered" evidence="6">
    <location>
        <begin position="141"/>
        <end position="167"/>
    </location>
</feature>
<name>A0AAV7XI96_9NEOP</name>
<dbReference type="EMBL" id="JAPTSV010000008">
    <property type="protein sequence ID" value="KAJ1525202.1"/>
    <property type="molecule type" value="Genomic_DNA"/>
</dbReference>
<proteinExistence type="inferred from homology"/>
<evidence type="ECO:0000256" key="1">
    <source>
        <dbReference type="ARBA" id="ARBA00006592"/>
    </source>
</evidence>
<dbReference type="GO" id="GO:0003735">
    <property type="term" value="F:structural constituent of ribosome"/>
    <property type="evidence" value="ECO:0007669"/>
    <property type="project" value="InterPro"/>
</dbReference>
<dbReference type="CDD" id="cd23702">
    <property type="entry name" value="eL14"/>
    <property type="match status" value="1"/>
</dbReference>
<comment type="caution">
    <text evidence="8">The sequence shown here is derived from an EMBL/GenBank/DDBJ whole genome shotgun (WGS) entry which is preliminary data.</text>
</comment>
<dbReference type="Gene3D" id="6.10.250.2270">
    <property type="match status" value="1"/>
</dbReference>
<keyword evidence="2" id="KW-0689">Ribosomal protein</keyword>
<dbReference type="Proteomes" id="UP001075354">
    <property type="component" value="Chromosome 8"/>
</dbReference>
<keyword evidence="3" id="KW-0687">Ribonucleoprotein</keyword>
<dbReference type="GO" id="GO:0006412">
    <property type="term" value="P:translation"/>
    <property type="evidence" value="ECO:0007669"/>
    <property type="project" value="InterPro"/>
</dbReference>
<dbReference type="GO" id="GO:0042273">
    <property type="term" value="P:ribosomal large subunit biogenesis"/>
    <property type="evidence" value="ECO:0007669"/>
    <property type="project" value="TreeGrafter"/>
</dbReference>
<feature type="domain" description="Large ribosomal subunit protein eL14" evidence="7">
    <location>
        <begin position="46"/>
        <end position="120"/>
    </location>
</feature>
<feature type="compositionally biased region" description="Basic residues" evidence="6">
    <location>
        <begin position="158"/>
        <end position="167"/>
    </location>
</feature>
<protein>
    <recommendedName>
        <fullName evidence="4">Large ribosomal subunit protein eL14</fullName>
    </recommendedName>
    <alternativeName>
        <fullName evidence="5">60S ribosomal protein L14</fullName>
    </alternativeName>
</protein>
<feature type="compositionally biased region" description="Basic and acidic residues" evidence="6">
    <location>
        <begin position="141"/>
        <end position="157"/>
    </location>
</feature>
<evidence type="ECO:0000259" key="7">
    <source>
        <dbReference type="Pfam" id="PF01929"/>
    </source>
</evidence>
<accession>A0AAV7XI96</accession>
<evidence type="ECO:0000256" key="6">
    <source>
        <dbReference type="SAM" id="MobiDB-lite"/>
    </source>
</evidence>
<evidence type="ECO:0000256" key="3">
    <source>
        <dbReference type="ARBA" id="ARBA00023274"/>
    </source>
</evidence>
<dbReference type="EMBL" id="JAPTSV010000008">
    <property type="protein sequence ID" value="KAJ1525201.1"/>
    <property type="molecule type" value="Genomic_DNA"/>
</dbReference>
<dbReference type="InterPro" id="IPR002784">
    <property type="entry name" value="Ribosomal_eL14_dom"/>
</dbReference>
<reference evidence="8" key="1">
    <citation type="submission" date="2022-12" db="EMBL/GenBank/DDBJ databases">
        <title>Chromosome-level genome assembly of the bean flower thrips Megalurothrips usitatus.</title>
        <authorList>
            <person name="Ma L."/>
            <person name="Liu Q."/>
            <person name="Li H."/>
            <person name="Cai W."/>
        </authorList>
    </citation>
    <scope>NUCLEOTIDE SEQUENCE</scope>
    <source>
        <strain evidence="8">Cailab_2022a</strain>
    </source>
</reference>
<dbReference type="InterPro" id="IPR014722">
    <property type="entry name" value="Rib_uL2_dom2"/>
</dbReference>
<sequence length="167" mass="19636">MGFSRFVEPGRVAYIADGPHRGKLTTIVDIIDQNRVLTDGPESGVPRMGIRLDQVHLTKFRMKFSHGTPTRLVRSFWNKHEITKKWEASSWYRRVENAKKRRAMTDFDRFKLRHHKSHRNQVRKLAFKQLYNIKKKEGAWRRKSKEELAKAKADRAAKKGKKPAAKK</sequence>
<dbReference type="GO" id="GO:0003723">
    <property type="term" value="F:RNA binding"/>
    <property type="evidence" value="ECO:0007669"/>
    <property type="project" value="InterPro"/>
</dbReference>
<dbReference type="PANTHER" id="PTHR11127">
    <property type="entry name" value="60S RIBOSOMAL PROTEIN L14"/>
    <property type="match status" value="1"/>
</dbReference>
<dbReference type="GO" id="GO:0022625">
    <property type="term" value="C:cytosolic large ribosomal subunit"/>
    <property type="evidence" value="ECO:0007669"/>
    <property type="project" value="TreeGrafter"/>
</dbReference>
<dbReference type="SUPFAM" id="SSF50104">
    <property type="entry name" value="Translation proteins SH3-like domain"/>
    <property type="match status" value="1"/>
</dbReference>
<dbReference type="AlphaFoldDB" id="A0AAV7XI96"/>